<evidence type="ECO:0000313" key="3">
    <source>
        <dbReference type="EMBL" id="EHH68039.1"/>
    </source>
</evidence>
<dbReference type="InterPro" id="IPR019999">
    <property type="entry name" value="Anth_synth_I-like"/>
</dbReference>
<dbReference type="PRINTS" id="PR00095">
    <property type="entry name" value="ANTSNTHASEI"/>
</dbReference>
<sequence length="450" mass="49186">MIPDQEPFPLPVTEIPWSASDDLLLLLAQQPWGVCLDSGGEETDARARWSFLCLDPDETLTARGKTFLRNGRTVQGDLWWHLRDMARLASQSSWQTAASAIPFTGGIVGLFSYEAGLALEQISSRHIPAAPTLLAASFSTVLAFDRLERRCWWICGEEKPAPAIPLRGHALSGPSVRFQPDQSRDAWMEAVRQVRAFIAAGDIFQANLTMRWTAPCPPDFDELTAYQTLRMCSPAPFGAYFRTPDFSLLSASVERFISLSAPGRIETRPIKGTAPLGQTAMEQARNAALLAADDKELAENLMITDLMRNDIGRVSCLDSVTVPQLSTVERFAHVLHLVSSVEGQLRPGLDAFDLLRATLPPGSVTGAPKKRAMEIIDQLEASSRGAYCGSLFRIGHDGAMDSSVIIRSLERQGKRLSIGAGGGITWLSDPAREYDEMCLKAAPLLKVFGS</sequence>
<dbReference type="Proteomes" id="UP000004949">
    <property type="component" value="Unassembled WGS sequence"/>
</dbReference>
<dbReference type="PANTHER" id="PTHR11236">
    <property type="entry name" value="AMINOBENZOATE/ANTHRANILATE SYNTHASE"/>
    <property type="match status" value="1"/>
</dbReference>
<accession>G6XJD4</accession>
<dbReference type="RefSeq" id="WP_008851953.1">
    <property type="nucleotide sequence ID" value="NZ_AGQV01000005.1"/>
</dbReference>
<keyword evidence="4" id="KW-1185">Reference proteome</keyword>
<feature type="domain" description="Anthranilate synthase component I N-terminal" evidence="2">
    <location>
        <begin position="23"/>
        <end position="152"/>
    </location>
</feature>
<dbReference type="PATRIC" id="fig|1088869.3.peg.1801"/>
<proteinExistence type="predicted"/>
<dbReference type="InterPro" id="IPR006805">
    <property type="entry name" value="Anth_synth_I_N"/>
</dbReference>
<dbReference type="Gene3D" id="3.60.120.10">
    <property type="entry name" value="Anthranilate synthase"/>
    <property type="match status" value="1"/>
</dbReference>
<dbReference type="Pfam" id="PF04715">
    <property type="entry name" value="Anth_synt_I_N"/>
    <property type="match status" value="1"/>
</dbReference>
<reference evidence="3 4" key="1">
    <citation type="submission" date="2011-10" db="EMBL/GenBank/DDBJ databases">
        <title>Genome sequence of Gluconobacter morbifer G707, isolated from Drosophila gut.</title>
        <authorList>
            <person name="Lee W.-J."/>
            <person name="Kim E.-K."/>
        </authorList>
    </citation>
    <scope>NUCLEOTIDE SEQUENCE [LARGE SCALE GENOMIC DNA]</scope>
    <source>
        <strain evidence="3 4">G707</strain>
    </source>
</reference>
<dbReference type="InterPro" id="IPR005801">
    <property type="entry name" value="ADC_synthase"/>
</dbReference>
<dbReference type="AlphaFoldDB" id="G6XJD4"/>
<organism evidence="3 4">
    <name type="scientific">Gluconobacter morbifer G707</name>
    <dbReference type="NCBI Taxonomy" id="1088869"/>
    <lineage>
        <taxon>Bacteria</taxon>
        <taxon>Pseudomonadati</taxon>
        <taxon>Pseudomonadota</taxon>
        <taxon>Alphaproteobacteria</taxon>
        <taxon>Acetobacterales</taxon>
        <taxon>Acetobacteraceae</taxon>
        <taxon>Gluconobacter</taxon>
    </lineage>
</organism>
<name>G6XJD4_9PROT</name>
<evidence type="ECO:0000259" key="1">
    <source>
        <dbReference type="Pfam" id="PF00425"/>
    </source>
</evidence>
<dbReference type="eggNOG" id="COG0147">
    <property type="taxonomic scope" value="Bacteria"/>
</dbReference>
<gene>
    <name evidence="3" type="ORF">GMO_18060</name>
</gene>
<evidence type="ECO:0008006" key="5">
    <source>
        <dbReference type="Google" id="ProtNLM"/>
    </source>
</evidence>
<dbReference type="Pfam" id="PF00425">
    <property type="entry name" value="Chorismate_bind"/>
    <property type="match status" value="1"/>
</dbReference>
<dbReference type="STRING" id="1088869.GMO_18060"/>
<dbReference type="SUPFAM" id="SSF56322">
    <property type="entry name" value="ADC synthase"/>
    <property type="match status" value="1"/>
</dbReference>
<protein>
    <recommendedName>
        <fullName evidence="5">Aminodeoxychorismate synthase</fullName>
    </recommendedName>
</protein>
<evidence type="ECO:0000259" key="2">
    <source>
        <dbReference type="Pfam" id="PF04715"/>
    </source>
</evidence>
<dbReference type="InterPro" id="IPR015890">
    <property type="entry name" value="Chorismate_C"/>
</dbReference>
<comment type="caution">
    <text evidence="3">The sequence shown here is derived from an EMBL/GenBank/DDBJ whole genome shotgun (WGS) entry which is preliminary data.</text>
</comment>
<evidence type="ECO:0000313" key="4">
    <source>
        <dbReference type="Proteomes" id="UP000004949"/>
    </source>
</evidence>
<dbReference type="GO" id="GO:0046820">
    <property type="term" value="F:4-amino-4-deoxychorismate synthase activity"/>
    <property type="evidence" value="ECO:0007669"/>
    <property type="project" value="TreeGrafter"/>
</dbReference>
<feature type="domain" description="Chorismate-utilising enzyme C-terminal" evidence="1">
    <location>
        <begin position="184"/>
        <end position="440"/>
    </location>
</feature>
<dbReference type="PANTHER" id="PTHR11236:SF50">
    <property type="entry name" value="AMINODEOXYCHORISMATE SYNTHASE COMPONENT 1"/>
    <property type="match status" value="1"/>
</dbReference>
<dbReference type="GO" id="GO:0000162">
    <property type="term" value="P:L-tryptophan biosynthetic process"/>
    <property type="evidence" value="ECO:0007669"/>
    <property type="project" value="TreeGrafter"/>
</dbReference>
<dbReference type="EMBL" id="AGQV01000005">
    <property type="protein sequence ID" value="EHH68039.1"/>
    <property type="molecule type" value="Genomic_DNA"/>
</dbReference>